<dbReference type="eggNOG" id="ENOG502R2G9">
    <property type="taxonomic scope" value="Eukaryota"/>
</dbReference>
<dbReference type="AlphaFoldDB" id="W3X4G9"/>
<dbReference type="RefSeq" id="XP_007834568.1">
    <property type="nucleotide sequence ID" value="XM_007836377.1"/>
</dbReference>
<dbReference type="HOGENOM" id="CLU_419253_0_0_1"/>
<gene>
    <name evidence="3" type="ORF">PFICI_07796</name>
</gene>
<dbReference type="OrthoDB" id="3903561at2759"/>
<dbReference type="KEGG" id="pfy:PFICI_07796"/>
<reference evidence="4" key="1">
    <citation type="journal article" date="2015" name="BMC Genomics">
        <title>Genomic and transcriptomic analysis of the endophytic fungus Pestalotiopsis fici reveals its lifestyle and high potential for synthesis of natural products.</title>
        <authorList>
            <person name="Wang X."/>
            <person name="Zhang X."/>
            <person name="Liu L."/>
            <person name="Xiang M."/>
            <person name="Wang W."/>
            <person name="Sun X."/>
            <person name="Che Y."/>
            <person name="Guo L."/>
            <person name="Liu G."/>
            <person name="Guo L."/>
            <person name="Wang C."/>
            <person name="Yin W.B."/>
            <person name="Stadler M."/>
            <person name="Zhang X."/>
            <person name="Liu X."/>
        </authorList>
    </citation>
    <scope>NUCLEOTIDE SEQUENCE [LARGE SCALE GENOMIC DNA]</scope>
    <source>
        <strain evidence="4">W106-1 / CGMCC3.15140</strain>
    </source>
</reference>
<protein>
    <submittedName>
        <fullName evidence="3">Uncharacterized protein</fullName>
    </submittedName>
</protein>
<dbReference type="OMA" id="GGMTHER"/>
<feature type="transmembrane region" description="Helical" evidence="2">
    <location>
        <begin position="526"/>
        <end position="552"/>
    </location>
</feature>
<keyword evidence="4" id="KW-1185">Reference proteome</keyword>
<dbReference type="GeneID" id="19272809"/>
<dbReference type="EMBL" id="KI912113">
    <property type="protein sequence ID" value="ETS80267.1"/>
    <property type="molecule type" value="Genomic_DNA"/>
</dbReference>
<evidence type="ECO:0000256" key="2">
    <source>
        <dbReference type="SAM" id="Phobius"/>
    </source>
</evidence>
<keyword evidence="2" id="KW-0472">Membrane</keyword>
<accession>W3X4G9</accession>
<feature type="region of interest" description="Disordered" evidence="1">
    <location>
        <begin position="293"/>
        <end position="313"/>
    </location>
</feature>
<feature type="transmembrane region" description="Helical" evidence="2">
    <location>
        <begin position="43"/>
        <end position="65"/>
    </location>
</feature>
<evidence type="ECO:0000313" key="3">
    <source>
        <dbReference type="EMBL" id="ETS80267.1"/>
    </source>
</evidence>
<keyword evidence="2" id="KW-0812">Transmembrane</keyword>
<organism evidence="3 4">
    <name type="scientific">Pestalotiopsis fici (strain W106-1 / CGMCC3.15140)</name>
    <dbReference type="NCBI Taxonomy" id="1229662"/>
    <lineage>
        <taxon>Eukaryota</taxon>
        <taxon>Fungi</taxon>
        <taxon>Dikarya</taxon>
        <taxon>Ascomycota</taxon>
        <taxon>Pezizomycotina</taxon>
        <taxon>Sordariomycetes</taxon>
        <taxon>Xylariomycetidae</taxon>
        <taxon>Amphisphaeriales</taxon>
        <taxon>Sporocadaceae</taxon>
        <taxon>Pestalotiopsis</taxon>
    </lineage>
</organism>
<feature type="compositionally biased region" description="Polar residues" evidence="1">
    <location>
        <begin position="294"/>
        <end position="307"/>
    </location>
</feature>
<keyword evidence="2" id="KW-1133">Transmembrane helix</keyword>
<name>W3X4G9_PESFW</name>
<dbReference type="Proteomes" id="UP000030651">
    <property type="component" value="Unassembled WGS sequence"/>
</dbReference>
<proteinExistence type="predicted"/>
<sequence length="654" mass="74823">MFEDNSLSVFDYGFGRAASSIASTTESDAKVCDPSDQGSWSRWWHFLLLPIAFTLPMVIYICVFYNRQSWKWKAPSPEEYHSYDTCNVQDGSALERWVAIDITYGNYGFATVKVIDLAWDTLIAQAGRAFHVYILYQHVARRVLTCFMECSSVTYENYISVIFSRSWLGTLKFFLGRFSRQNKIPVSLSIFGLAYMIVYTFFFSTVWSAATGYISPSERAYQMPDSTYLPLNSPHLALCWMIDSGRLGLEQGHVELGPDFSMLEPWLYKSSQEGRWSELGILEKSASETPKYGQYQQSRVKRSTTQAGYEKKNPDAYEDEKAFRGWYRTIWDNIGPSGMGLDSPQSDISKEIFSYAFTTRMFQVVFNATGLNITGYDTPINLNTTDATAVIDLMEESYSVVDVTRENQLPESLEFNQFHYVDWANHSQDNLHDIKLFNTWPMYATPDSYVINDTIRPSGVIPYNSTFTFNGTEYSLEAPFLDIGHGCSHPYNYFTALGNCVCYNGEPITYAWYSDDNVVCLDSPRYVWGFSSFIVFIAAILELVWVIFAIMIRGYCQWWSELMKYPRVKRAGLVWAILEISEAMKRDLDDEGGMTHERILRQNLSNQDNIGYATHVDEHGIVQGVQIVSRSQRTNTVINPLDKDSMLEKGQGKS</sequence>
<evidence type="ECO:0000313" key="4">
    <source>
        <dbReference type="Proteomes" id="UP000030651"/>
    </source>
</evidence>
<dbReference type="InParanoid" id="W3X4G9"/>
<evidence type="ECO:0000256" key="1">
    <source>
        <dbReference type="SAM" id="MobiDB-lite"/>
    </source>
</evidence>
<feature type="transmembrane region" description="Helical" evidence="2">
    <location>
        <begin position="186"/>
        <end position="210"/>
    </location>
</feature>